<evidence type="ECO:0000313" key="5">
    <source>
        <dbReference type="Proteomes" id="UP000265618"/>
    </source>
</evidence>
<dbReference type="InterPro" id="IPR037124">
    <property type="entry name" value="Chaperonin_GroES_sf"/>
</dbReference>
<dbReference type="GO" id="GO:0044183">
    <property type="term" value="F:protein folding chaperone"/>
    <property type="evidence" value="ECO:0007669"/>
    <property type="project" value="InterPro"/>
</dbReference>
<dbReference type="CDD" id="cd00320">
    <property type="entry name" value="cpn10"/>
    <property type="match status" value="1"/>
</dbReference>
<feature type="non-terminal residue" evidence="4">
    <location>
        <position position="1"/>
    </location>
</feature>
<reference evidence="4 5" key="1">
    <citation type="journal article" date="2018" name="PLoS ONE">
        <title>The draft genome of Kipferlia bialata reveals reductive genome evolution in fornicate parasites.</title>
        <authorList>
            <person name="Tanifuji G."/>
            <person name="Takabayashi S."/>
            <person name="Kume K."/>
            <person name="Takagi M."/>
            <person name="Nakayama T."/>
            <person name="Kamikawa R."/>
            <person name="Inagaki Y."/>
            <person name="Hashimoto T."/>
        </authorList>
    </citation>
    <scope>NUCLEOTIDE SEQUENCE [LARGE SCALE GENOMIC DNA]</scope>
    <source>
        <strain evidence="4">NY0173</strain>
    </source>
</reference>
<dbReference type="InterPro" id="IPR018369">
    <property type="entry name" value="Chaprnonin_Cpn10_CS"/>
</dbReference>
<evidence type="ECO:0000313" key="4">
    <source>
        <dbReference type="EMBL" id="GIQ88773.1"/>
    </source>
</evidence>
<dbReference type="PROSITE" id="PS00681">
    <property type="entry name" value="CHAPERONINS_CPN10"/>
    <property type="match status" value="1"/>
</dbReference>
<evidence type="ECO:0000256" key="1">
    <source>
        <dbReference type="ARBA" id="ARBA00006975"/>
    </source>
</evidence>
<protein>
    <submittedName>
        <fullName evidence="4">Chaperonin Cpn10</fullName>
    </submittedName>
</protein>
<dbReference type="GO" id="GO:0046872">
    <property type="term" value="F:metal ion binding"/>
    <property type="evidence" value="ECO:0007669"/>
    <property type="project" value="TreeGrafter"/>
</dbReference>
<dbReference type="EMBL" id="BDIP01004374">
    <property type="protein sequence ID" value="GIQ88773.1"/>
    <property type="molecule type" value="Genomic_DNA"/>
</dbReference>
<dbReference type="GO" id="GO:0005739">
    <property type="term" value="C:mitochondrion"/>
    <property type="evidence" value="ECO:0007669"/>
    <property type="project" value="TreeGrafter"/>
</dbReference>
<gene>
    <name evidence="4" type="ORF">KIPB_011100</name>
</gene>
<dbReference type="SMART" id="SM00883">
    <property type="entry name" value="Cpn10"/>
    <property type="match status" value="1"/>
</dbReference>
<dbReference type="SUPFAM" id="SSF50129">
    <property type="entry name" value="GroES-like"/>
    <property type="match status" value="1"/>
</dbReference>
<dbReference type="GO" id="GO:0005524">
    <property type="term" value="F:ATP binding"/>
    <property type="evidence" value="ECO:0007669"/>
    <property type="project" value="InterPro"/>
</dbReference>
<dbReference type="Proteomes" id="UP000265618">
    <property type="component" value="Unassembled WGS sequence"/>
</dbReference>
<comment type="caution">
    <text evidence="4">The sequence shown here is derived from an EMBL/GenBank/DDBJ whole genome shotgun (WGS) entry which is preliminary data.</text>
</comment>
<dbReference type="InterPro" id="IPR020818">
    <property type="entry name" value="Chaperonin_GroES"/>
</dbReference>
<dbReference type="Gene3D" id="2.30.33.40">
    <property type="entry name" value="GroES chaperonin"/>
    <property type="match status" value="1"/>
</dbReference>
<evidence type="ECO:0000256" key="3">
    <source>
        <dbReference type="RuleBase" id="RU003479"/>
    </source>
</evidence>
<dbReference type="AlphaFoldDB" id="A0A9K3D477"/>
<accession>A0A9K3D477</accession>
<dbReference type="PANTHER" id="PTHR10772:SF0">
    <property type="entry name" value="10 KDA HEAT SHOCK PROTEIN, MITOCHONDRIAL"/>
    <property type="match status" value="1"/>
</dbReference>
<dbReference type="Pfam" id="PF00166">
    <property type="entry name" value="Cpn10"/>
    <property type="match status" value="1"/>
</dbReference>
<evidence type="ECO:0000256" key="2">
    <source>
        <dbReference type="ARBA" id="ARBA00023186"/>
    </source>
</evidence>
<dbReference type="OrthoDB" id="184876at2759"/>
<sequence>MSCPIVPLSNRVLVRLIEEPARIGSVLLPSSVKSPGPKEAIVVAVGPGAMASTGSLLPMTVCTGDRVLLSGYGGTPIDLQ</sequence>
<keyword evidence="5" id="KW-1185">Reference proteome</keyword>
<proteinExistence type="inferred from homology"/>
<comment type="similarity">
    <text evidence="1 3">Belongs to the GroES chaperonin family.</text>
</comment>
<organism evidence="4 5">
    <name type="scientific">Kipferlia bialata</name>
    <dbReference type="NCBI Taxonomy" id="797122"/>
    <lineage>
        <taxon>Eukaryota</taxon>
        <taxon>Metamonada</taxon>
        <taxon>Carpediemonas-like organisms</taxon>
        <taxon>Kipferlia</taxon>
    </lineage>
</organism>
<dbReference type="InterPro" id="IPR011032">
    <property type="entry name" value="GroES-like_sf"/>
</dbReference>
<keyword evidence="2 3" id="KW-0143">Chaperone</keyword>
<dbReference type="GO" id="GO:0051087">
    <property type="term" value="F:protein-folding chaperone binding"/>
    <property type="evidence" value="ECO:0007669"/>
    <property type="project" value="TreeGrafter"/>
</dbReference>
<dbReference type="PRINTS" id="PR00297">
    <property type="entry name" value="CHAPERONIN10"/>
</dbReference>
<name>A0A9K3D477_9EUKA</name>
<dbReference type="GO" id="GO:0051082">
    <property type="term" value="F:unfolded protein binding"/>
    <property type="evidence" value="ECO:0007669"/>
    <property type="project" value="TreeGrafter"/>
</dbReference>
<dbReference type="PANTHER" id="PTHR10772">
    <property type="entry name" value="10 KDA HEAT SHOCK PROTEIN"/>
    <property type="match status" value="1"/>
</dbReference>